<evidence type="ECO:0000313" key="2">
    <source>
        <dbReference type="Proteomes" id="UP000594923"/>
    </source>
</evidence>
<accession>A0A7M1KRW7</accession>
<protein>
    <submittedName>
        <fullName evidence="1">Uncharacterized protein</fullName>
    </submittedName>
</protein>
<dbReference type="AlphaFoldDB" id="A0A7M1KRW7"/>
<name>A0A7M1KRW7_9PSED</name>
<evidence type="ECO:0000313" key="1">
    <source>
        <dbReference type="EMBL" id="QOQ77910.1"/>
    </source>
</evidence>
<organism evidence="1 2">
    <name type="scientific">Pseudomonas poae</name>
    <dbReference type="NCBI Taxonomy" id="200451"/>
    <lineage>
        <taxon>Bacteria</taxon>
        <taxon>Pseudomonadati</taxon>
        <taxon>Pseudomonadota</taxon>
        <taxon>Gammaproteobacteria</taxon>
        <taxon>Pseudomonadales</taxon>
        <taxon>Pseudomonadaceae</taxon>
        <taxon>Pseudomonas</taxon>
    </lineage>
</organism>
<reference evidence="1 2" key="1">
    <citation type="submission" date="2020-10" db="EMBL/GenBank/DDBJ databases">
        <title>High quality whole genome sequence of Pseudomonas poae PMA22.</title>
        <authorList>
            <person name="Hernandez J.G."/>
            <person name="Rodriguez P."/>
            <person name="Cuevas C."/>
            <person name="de la Calle F."/>
            <person name="Galan B."/>
            <person name="Garcia J.L."/>
        </authorList>
    </citation>
    <scope>NUCLEOTIDE SEQUENCE [LARGE SCALE GENOMIC DNA]</scope>
    <source>
        <strain evidence="1 2">PMA22</strain>
    </source>
</reference>
<sequence>MRIFTRWFKRAPRYRHFALLDTQGVCRAFKSCAEQPAGEHWVEVEHINLTWLGSTLPKRARIV</sequence>
<proteinExistence type="predicted"/>
<dbReference type="RefSeq" id="WP_197629278.1">
    <property type="nucleotide sequence ID" value="NZ_CP063073.1"/>
</dbReference>
<dbReference type="Proteomes" id="UP000594923">
    <property type="component" value="Chromosome"/>
</dbReference>
<gene>
    <name evidence="1" type="ORF">IMF22_13175</name>
</gene>
<dbReference type="EMBL" id="CP063073">
    <property type="protein sequence ID" value="QOQ77910.1"/>
    <property type="molecule type" value="Genomic_DNA"/>
</dbReference>